<keyword evidence="3" id="KW-1185">Reference proteome</keyword>
<evidence type="ECO:0000259" key="1">
    <source>
        <dbReference type="Pfam" id="PF12697"/>
    </source>
</evidence>
<dbReference type="PRINTS" id="PR00111">
    <property type="entry name" value="ABHYDROLASE"/>
</dbReference>
<dbReference type="AlphaFoldDB" id="A0A8I0GAL2"/>
<dbReference type="GO" id="GO:0047372">
    <property type="term" value="F:monoacylglycerol lipase activity"/>
    <property type="evidence" value="ECO:0007669"/>
    <property type="project" value="TreeGrafter"/>
</dbReference>
<evidence type="ECO:0000313" key="3">
    <source>
        <dbReference type="Proteomes" id="UP000627538"/>
    </source>
</evidence>
<dbReference type="EMBL" id="JACRUO010000001">
    <property type="protein sequence ID" value="MBD3689278.1"/>
    <property type="molecule type" value="Genomic_DNA"/>
</dbReference>
<sequence length="265" mass="27985">MNAQTWTLKTTIDGPEDAPVLVLGHSLGSSHVMWDEVVAALADRVRVIRYDLPGHGGSAPAPLDRPMTMADVTAALTRTLADLGVERYHLAGLSFGGLTTLAMGTAAPAGLESIAVFGSGPVTAPLEQWPERAALVREQGAEGLIEATFERWFTKDARTEHADVWQRVRDAFAGCDREGYAQACEVLGSTDLSDDVAAIAVPTLLVAAENDGALNYDTAEPLARTIGAGATPVEVVRLADVKHMSAVERPREVAVALARHIGVDA</sequence>
<dbReference type="Proteomes" id="UP000627538">
    <property type="component" value="Unassembled WGS sequence"/>
</dbReference>
<evidence type="ECO:0000313" key="2">
    <source>
        <dbReference type="EMBL" id="MBD3689278.1"/>
    </source>
</evidence>
<dbReference type="Gene3D" id="3.40.50.1820">
    <property type="entry name" value="alpha/beta hydrolase"/>
    <property type="match status" value="1"/>
</dbReference>
<dbReference type="InterPro" id="IPR000073">
    <property type="entry name" value="AB_hydrolase_1"/>
</dbReference>
<feature type="domain" description="AB hydrolase-1" evidence="1">
    <location>
        <begin position="21"/>
        <end position="254"/>
    </location>
</feature>
<proteinExistence type="predicted"/>
<gene>
    <name evidence="2" type="ORF">H8R10_03405</name>
</gene>
<dbReference type="InterPro" id="IPR050266">
    <property type="entry name" value="AB_hydrolase_sf"/>
</dbReference>
<protein>
    <submittedName>
        <fullName evidence="2">Alpha/beta fold hydrolase</fullName>
    </submittedName>
</protein>
<accession>A0A8I0GAL2</accession>
<reference evidence="2 3" key="1">
    <citation type="submission" date="2020-08" db="EMBL/GenBank/DDBJ databases">
        <title>Winkia gen. nov., sp. nov., isolated from faeces of the Anser albifrons in China.</title>
        <authorList>
            <person name="Liu Q."/>
        </authorList>
    </citation>
    <scope>NUCLEOTIDE SEQUENCE [LARGE SCALE GENOMIC DNA]</scope>
    <source>
        <strain evidence="2 3">C62</strain>
    </source>
</reference>
<dbReference type="SUPFAM" id="SSF53474">
    <property type="entry name" value="alpha/beta-Hydrolases"/>
    <property type="match status" value="1"/>
</dbReference>
<dbReference type="PANTHER" id="PTHR43798:SF5">
    <property type="entry name" value="MONOACYLGLYCEROL LIPASE ABHD6"/>
    <property type="match status" value="1"/>
</dbReference>
<dbReference type="GO" id="GO:0046464">
    <property type="term" value="P:acylglycerol catabolic process"/>
    <property type="evidence" value="ECO:0007669"/>
    <property type="project" value="TreeGrafter"/>
</dbReference>
<comment type="caution">
    <text evidence="2">The sequence shown here is derived from an EMBL/GenBank/DDBJ whole genome shotgun (WGS) entry which is preliminary data.</text>
</comment>
<dbReference type="GO" id="GO:0016020">
    <property type="term" value="C:membrane"/>
    <property type="evidence" value="ECO:0007669"/>
    <property type="project" value="TreeGrafter"/>
</dbReference>
<dbReference type="PANTHER" id="PTHR43798">
    <property type="entry name" value="MONOACYLGLYCEROL LIPASE"/>
    <property type="match status" value="1"/>
</dbReference>
<organism evidence="2 3">
    <name type="scientific">Nanchangia anserum</name>
    <dbReference type="NCBI Taxonomy" id="2692125"/>
    <lineage>
        <taxon>Bacteria</taxon>
        <taxon>Bacillati</taxon>
        <taxon>Actinomycetota</taxon>
        <taxon>Actinomycetes</taxon>
        <taxon>Actinomycetales</taxon>
        <taxon>Actinomycetaceae</taxon>
        <taxon>Nanchangia</taxon>
    </lineage>
</organism>
<keyword evidence="2" id="KW-0378">Hydrolase</keyword>
<dbReference type="InterPro" id="IPR029058">
    <property type="entry name" value="AB_hydrolase_fold"/>
</dbReference>
<dbReference type="Pfam" id="PF12697">
    <property type="entry name" value="Abhydrolase_6"/>
    <property type="match status" value="1"/>
</dbReference>
<dbReference type="RefSeq" id="WP_191071341.1">
    <property type="nucleotide sequence ID" value="NZ_CP060506.1"/>
</dbReference>
<name>A0A8I0GAL2_9ACTO</name>